<accession>S8D0W6</accession>
<name>S8D0W6_9LAMI</name>
<protein>
    <submittedName>
        <fullName evidence="1">Uncharacterized protein</fullName>
    </submittedName>
</protein>
<dbReference type="Proteomes" id="UP000015453">
    <property type="component" value="Unassembled WGS sequence"/>
</dbReference>
<feature type="non-terminal residue" evidence="1">
    <location>
        <position position="1"/>
    </location>
</feature>
<dbReference type="EMBL" id="AUSU01000441">
    <property type="protein sequence ID" value="EPS73379.1"/>
    <property type="molecule type" value="Genomic_DNA"/>
</dbReference>
<evidence type="ECO:0000313" key="1">
    <source>
        <dbReference type="EMBL" id="EPS73379.1"/>
    </source>
</evidence>
<organism evidence="1 2">
    <name type="scientific">Genlisea aurea</name>
    <dbReference type="NCBI Taxonomy" id="192259"/>
    <lineage>
        <taxon>Eukaryota</taxon>
        <taxon>Viridiplantae</taxon>
        <taxon>Streptophyta</taxon>
        <taxon>Embryophyta</taxon>
        <taxon>Tracheophyta</taxon>
        <taxon>Spermatophyta</taxon>
        <taxon>Magnoliopsida</taxon>
        <taxon>eudicotyledons</taxon>
        <taxon>Gunneridae</taxon>
        <taxon>Pentapetalae</taxon>
        <taxon>asterids</taxon>
        <taxon>lamiids</taxon>
        <taxon>Lamiales</taxon>
        <taxon>Lentibulariaceae</taxon>
        <taxon>Genlisea</taxon>
    </lineage>
</organism>
<comment type="caution">
    <text evidence="1">The sequence shown here is derived from an EMBL/GenBank/DDBJ whole genome shotgun (WGS) entry which is preliminary data.</text>
</comment>
<sequence>PDVHSPLSPDMESLAQHLFTKGYLENANFMPKAKFDVTAFQTVYSRTFLKHAAVKLGKHESEIAKWLSASDLKKIAQFGCPSLGINTVESSKIMRRYFGIDEGKVCGKCPLKQSCNFSYKAPQQRRSVKELSLSPVMRVLVIYALGLVPKELTVPEDVSASVSRLMKEIVKLSRTVS</sequence>
<proteinExistence type="predicted"/>
<dbReference type="AlphaFoldDB" id="S8D0W6"/>
<reference evidence="1 2" key="1">
    <citation type="journal article" date="2013" name="BMC Genomics">
        <title>The miniature genome of a carnivorous plant Genlisea aurea contains a low number of genes and short non-coding sequences.</title>
        <authorList>
            <person name="Leushkin E.V."/>
            <person name="Sutormin R.A."/>
            <person name="Nabieva E.R."/>
            <person name="Penin A.A."/>
            <person name="Kondrashov A.S."/>
            <person name="Logacheva M.D."/>
        </authorList>
    </citation>
    <scope>NUCLEOTIDE SEQUENCE [LARGE SCALE GENOMIC DNA]</scope>
</reference>
<dbReference type="OrthoDB" id="974159at2759"/>
<evidence type="ECO:0000313" key="2">
    <source>
        <dbReference type="Proteomes" id="UP000015453"/>
    </source>
</evidence>
<keyword evidence="2" id="KW-1185">Reference proteome</keyword>
<gene>
    <name evidence="1" type="ORF">M569_01381</name>
</gene>